<proteinExistence type="predicted"/>
<accession>A0A4Y2WAL9</accession>
<protein>
    <submittedName>
        <fullName evidence="2">Uncharacterized protein</fullName>
    </submittedName>
</protein>
<feature type="compositionally biased region" description="Basic and acidic residues" evidence="1">
    <location>
        <begin position="45"/>
        <end position="60"/>
    </location>
</feature>
<gene>
    <name evidence="2" type="ORF">AVEN_153827_1</name>
</gene>
<comment type="caution">
    <text evidence="2">The sequence shown here is derived from an EMBL/GenBank/DDBJ whole genome shotgun (WGS) entry which is preliminary data.</text>
</comment>
<dbReference type="AlphaFoldDB" id="A0A4Y2WAL9"/>
<sequence>MNNSRRKNNKETEGRVPMAINGLGLTLSAVGTSRHRSEGNSTLHHYQERELNTSPLLREESPPTIPRLLIHIIEGHLVGGLMYLSPNITIP</sequence>
<organism evidence="2 3">
    <name type="scientific">Araneus ventricosus</name>
    <name type="common">Orbweaver spider</name>
    <name type="synonym">Epeira ventricosa</name>
    <dbReference type="NCBI Taxonomy" id="182803"/>
    <lineage>
        <taxon>Eukaryota</taxon>
        <taxon>Metazoa</taxon>
        <taxon>Ecdysozoa</taxon>
        <taxon>Arthropoda</taxon>
        <taxon>Chelicerata</taxon>
        <taxon>Arachnida</taxon>
        <taxon>Araneae</taxon>
        <taxon>Araneomorphae</taxon>
        <taxon>Entelegynae</taxon>
        <taxon>Araneoidea</taxon>
        <taxon>Araneidae</taxon>
        <taxon>Araneus</taxon>
    </lineage>
</organism>
<dbReference type="Proteomes" id="UP000499080">
    <property type="component" value="Unassembled WGS sequence"/>
</dbReference>
<keyword evidence="3" id="KW-1185">Reference proteome</keyword>
<feature type="region of interest" description="Disordered" evidence="1">
    <location>
        <begin position="32"/>
        <end position="60"/>
    </location>
</feature>
<dbReference type="EMBL" id="BGPR01057294">
    <property type="protein sequence ID" value="GBO33644.1"/>
    <property type="molecule type" value="Genomic_DNA"/>
</dbReference>
<name>A0A4Y2WAL9_ARAVE</name>
<reference evidence="2 3" key="1">
    <citation type="journal article" date="2019" name="Sci. Rep.">
        <title>Orb-weaving spider Araneus ventricosus genome elucidates the spidroin gene catalogue.</title>
        <authorList>
            <person name="Kono N."/>
            <person name="Nakamura H."/>
            <person name="Ohtoshi R."/>
            <person name="Moran D.A.P."/>
            <person name="Shinohara A."/>
            <person name="Yoshida Y."/>
            <person name="Fujiwara M."/>
            <person name="Mori M."/>
            <person name="Tomita M."/>
            <person name="Arakawa K."/>
        </authorList>
    </citation>
    <scope>NUCLEOTIDE SEQUENCE [LARGE SCALE GENOMIC DNA]</scope>
</reference>
<evidence type="ECO:0000313" key="2">
    <source>
        <dbReference type="EMBL" id="GBO33644.1"/>
    </source>
</evidence>
<evidence type="ECO:0000256" key="1">
    <source>
        <dbReference type="SAM" id="MobiDB-lite"/>
    </source>
</evidence>
<evidence type="ECO:0000313" key="3">
    <source>
        <dbReference type="Proteomes" id="UP000499080"/>
    </source>
</evidence>